<accession>A0A0B4XKM2</accession>
<keyword evidence="2" id="KW-0808">Transferase</keyword>
<dbReference type="RefSeq" id="WP_008739676.1">
    <property type="nucleotide sequence ID" value="NZ_CP004387.1"/>
</dbReference>
<dbReference type="HOGENOM" id="CLU_043137_0_0_6"/>
<dbReference type="InterPro" id="IPR008266">
    <property type="entry name" value="Tyr_kinase_AS"/>
</dbReference>
<dbReference type="PROSITE" id="PS00109">
    <property type="entry name" value="PROTEIN_KINASE_TYR"/>
    <property type="match status" value="1"/>
</dbReference>
<dbReference type="AlphaFoldDB" id="A0A0B4XKM2"/>
<evidence type="ECO:0000313" key="3">
    <source>
        <dbReference type="Proteomes" id="UP000006764"/>
    </source>
</evidence>
<dbReference type="OrthoDB" id="1022767at2"/>
<dbReference type="InterPro" id="IPR000719">
    <property type="entry name" value="Prot_kinase_dom"/>
</dbReference>
<dbReference type="Gene3D" id="1.10.510.10">
    <property type="entry name" value="Transferase(Phosphotransferase) domain 1"/>
    <property type="match status" value="1"/>
</dbReference>
<dbReference type="KEGG" id="apac:S7S_02550"/>
<proteinExistence type="predicted"/>
<organism evidence="2 3">
    <name type="scientific">Isoalcanivorax pacificus W11-5</name>
    <dbReference type="NCBI Taxonomy" id="391936"/>
    <lineage>
        <taxon>Bacteria</taxon>
        <taxon>Pseudomonadati</taxon>
        <taxon>Pseudomonadota</taxon>
        <taxon>Gammaproteobacteria</taxon>
        <taxon>Oceanospirillales</taxon>
        <taxon>Alcanivoracaceae</taxon>
        <taxon>Isoalcanivorax</taxon>
    </lineage>
</organism>
<keyword evidence="2" id="KW-0723">Serine/threonine-protein kinase</keyword>
<protein>
    <submittedName>
        <fullName evidence="2">Serine/threonine protein kinase</fullName>
    </submittedName>
</protein>
<evidence type="ECO:0000259" key="1">
    <source>
        <dbReference type="PROSITE" id="PS50011"/>
    </source>
</evidence>
<keyword evidence="3" id="KW-1185">Reference proteome</keyword>
<evidence type="ECO:0000313" key="2">
    <source>
        <dbReference type="EMBL" id="AJD46932.1"/>
    </source>
</evidence>
<sequence length="498" mass="55539">MSQRFNEYVDEYQNVYIQDKVLGQGGQGVVFRTKDPDLAIKLVTDESGTPVTDEESVERYSKRFKRVRLLPLPENLNISVPAALLQNNAGYVMQLLSEMVPFSHFWLDGKSAENIGPDDIPAWLSAMPENEAKKIVHYYRTGGLRRRLHALYKCASLLARLHGNGMVYGDISPNNIFISEGLDDSSVWLIDADNIRFEITAGGSVVYTPKCGAPELVQGKDGGRPSSDCHAFAVVAFYLLSLIHPFVGKKVDGTDEGDWADEENDGEDVEDKAYAGLFPWVDDQDDDSNSSDSGLPRSLLLTEKLITLFEGTFGLGRTSPLLRPTIYHWPEALAQAADITVTCPGCSMNYYYDFIHPETEGHNCPYCKTQRPQVLILESYRWNGPDKPLNSPSWQYVREIAQGSELTIPRRVFDEFAMLDSDTAEVLISSTAKGILIKKSDHCKAELSVAAASHLQSGFQKLYSQMKIDQVTPDVQFWMFVHLNSPRLVKCMISGGGK</sequence>
<feature type="domain" description="Protein kinase" evidence="1">
    <location>
        <begin position="16"/>
        <end position="341"/>
    </location>
</feature>
<dbReference type="STRING" id="391936.S7S_02550"/>
<dbReference type="PROSITE" id="PS50011">
    <property type="entry name" value="PROTEIN_KINASE_DOM"/>
    <property type="match status" value="1"/>
</dbReference>
<keyword evidence="2" id="KW-0418">Kinase</keyword>
<dbReference type="EMBL" id="CP004387">
    <property type="protein sequence ID" value="AJD46932.1"/>
    <property type="molecule type" value="Genomic_DNA"/>
</dbReference>
<reference evidence="2 3" key="1">
    <citation type="journal article" date="2012" name="J. Bacteriol.">
        <title>Genome sequence of an alkane-degrading bacterium, Alcanivorax pacificus type strain W11-5, isolated from deep sea sediment.</title>
        <authorList>
            <person name="Lai Q."/>
            <person name="Shao Z."/>
        </authorList>
    </citation>
    <scope>NUCLEOTIDE SEQUENCE [LARGE SCALE GENOMIC DNA]</scope>
    <source>
        <strain evidence="2 3">W11-5</strain>
    </source>
</reference>
<dbReference type="SUPFAM" id="SSF56112">
    <property type="entry name" value="Protein kinase-like (PK-like)"/>
    <property type="match status" value="1"/>
</dbReference>
<dbReference type="SMART" id="SM00220">
    <property type="entry name" value="S_TKc"/>
    <property type="match status" value="1"/>
</dbReference>
<dbReference type="InterPro" id="IPR011009">
    <property type="entry name" value="Kinase-like_dom_sf"/>
</dbReference>
<name>A0A0B4XKM2_9GAMM</name>
<dbReference type="GO" id="GO:0004674">
    <property type="term" value="F:protein serine/threonine kinase activity"/>
    <property type="evidence" value="ECO:0007669"/>
    <property type="project" value="UniProtKB-KW"/>
</dbReference>
<gene>
    <name evidence="2" type="ORF">S7S_02550</name>
</gene>
<dbReference type="Proteomes" id="UP000006764">
    <property type="component" value="Chromosome"/>
</dbReference>
<dbReference type="GO" id="GO:0005524">
    <property type="term" value="F:ATP binding"/>
    <property type="evidence" value="ECO:0007669"/>
    <property type="project" value="InterPro"/>
</dbReference>